<dbReference type="InterPro" id="IPR050397">
    <property type="entry name" value="Env_Response_Regulators"/>
</dbReference>
<dbReference type="Gene3D" id="1.10.10.10">
    <property type="entry name" value="Winged helix-like DNA-binding domain superfamily/Winged helix DNA-binding domain"/>
    <property type="match status" value="1"/>
</dbReference>
<dbReference type="Gene3D" id="2.60.120.10">
    <property type="entry name" value="Jelly Rolls"/>
    <property type="match status" value="1"/>
</dbReference>
<dbReference type="GO" id="GO:0005829">
    <property type="term" value="C:cytosol"/>
    <property type="evidence" value="ECO:0007669"/>
    <property type="project" value="TreeGrafter"/>
</dbReference>
<dbReference type="InterPro" id="IPR012318">
    <property type="entry name" value="HTH_CRP"/>
</dbReference>
<dbReference type="AlphaFoldDB" id="A0AAW9Q2I8"/>
<dbReference type="SUPFAM" id="SSF51206">
    <property type="entry name" value="cAMP-binding domain-like"/>
    <property type="match status" value="1"/>
</dbReference>
<keyword evidence="2" id="KW-0238">DNA-binding</keyword>
<dbReference type="GO" id="GO:0003700">
    <property type="term" value="F:DNA-binding transcription factor activity"/>
    <property type="evidence" value="ECO:0007669"/>
    <property type="project" value="TreeGrafter"/>
</dbReference>
<evidence type="ECO:0000256" key="3">
    <source>
        <dbReference type="ARBA" id="ARBA00023163"/>
    </source>
</evidence>
<dbReference type="InterPro" id="IPR036388">
    <property type="entry name" value="WH-like_DNA-bd_sf"/>
</dbReference>
<dbReference type="Pfam" id="PF13545">
    <property type="entry name" value="HTH_Crp_2"/>
    <property type="match status" value="1"/>
</dbReference>
<evidence type="ECO:0000313" key="6">
    <source>
        <dbReference type="EMBL" id="MEF7613569.1"/>
    </source>
</evidence>
<dbReference type="GO" id="GO:0003677">
    <property type="term" value="F:DNA binding"/>
    <property type="evidence" value="ECO:0007669"/>
    <property type="project" value="UniProtKB-KW"/>
</dbReference>
<dbReference type="RefSeq" id="WP_332288512.1">
    <property type="nucleotide sequence ID" value="NZ_JAZIBG010000019.1"/>
</dbReference>
<dbReference type="InterPro" id="IPR014710">
    <property type="entry name" value="RmlC-like_jellyroll"/>
</dbReference>
<dbReference type="EMBL" id="JAZIBG010000019">
    <property type="protein sequence ID" value="MEF7613569.1"/>
    <property type="molecule type" value="Genomic_DNA"/>
</dbReference>
<keyword evidence="7" id="KW-1185">Reference proteome</keyword>
<dbReference type="PANTHER" id="PTHR24567">
    <property type="entry name" value="CRP FAMILY TRANSCRIPTIONAL REGULATORY PROTEIN"/>
    <property type="match status" value="1"/>
</dbReference>
<feature type="domain" description="HTH crp-type" evidence="5">
    <location>
        <begin position="150"/>
        <end position="228"/>
    </location>
</feature>
<gene>
    <name evidence="6" type="ORF">V4F39_06555</name>
</gene>
<reference evidence="6 7" key="1">
    <citation type="submission" date="2024-02" db="EMBL/GenBank/DDBJ databases">
        <title>Genome sequence of Aquincola sp. MAHUQ-54.</title>
        <authorList>
            <person name="Huq M.A."/>
        </authorList>
    </citation>
    <scope>NUCLEOTIDE SEQUENCE [LARGE SCALE GENOMIC DNA]</scope>
    <source>
        <strain evidence="6 7">MAHUQ-54</strain>
    </source>
</reference>
<dbReference type="SMART" id="SM00100">
    <property type="entry name" value="cNMP"/>
    <property type="match status" value="1"/>
</dbReference>
<dbReference type="SMART" id="SM00419">
    <property type="entry name" value="HTH_CRP"/>
    <property type="match status" value="1"/>
</dbReference>
<dbReference type="PROSITE" id="PS50042">
    <property type="entry name" value="CNMP_BINDING_3"/>
    <property type="match status" value="1"/>
</dbReference>
<name>A0AAW9Q2I8_9BURK</name>
<keyword evidence="3" id="KW-0804">Transcription</keyword>
<evidence type="ECO:0000259" key="5">
    <source>
        <dbReference type="PROSITE" id="PS51063"/>
    </source>
</evidence>
<dbReference type="Proteomes" id="UP001336250">
    <property type="component" value="Unassembled WGS sequence"/>
</dbReference>
<feature type="domain" description="Cyclic nucleotide-binding" evidence="4">
    <location>
        <begin position="16"/>
        <end position="136"/>
    </location>
</feature>
<protein>
    <submittedName>
        <fullName evidence="6">Crp/Fnr family transcriptional regulator</fullName>
    </submittedName>
</protein>
<evidence type="ECO:0000313" key="7">
    <source>
        <dbReference type="Proteomes" id="UP001336250"/>
    </source>
</evidence>
<proteinExistence type="predicted"/>
<dbReference type="SUPFAM" id="SSF46785">
    <property type="entry name" value="Winged helix' DNA-binding domain"/>
    <property type="match status" value="1"/>
</dbReference>
<organism evidence="6 7">
    <name type="scientific">Aquincola agrisoli</name>
    <dbReference type="NCBI Taxonomy" id="3119538"/>
    <lineage>
        <taxon>Bacteria</taxon>
        <taxon>Pseudomonadati</taxon>
        <taxon>Pseudomonadota</taxon>
        <taxon>Betaproteobacteria</taxon>
        <taxon>Burkholderiales</taxon>
        <taxon>Sphaerotilaceae</taxon>
        <taxon>Aquincola</taxon>
    </lineage>
</organism>
<evidence type="ECO:0000256" key="1">
    <source>
        <dbReference type="ARBA" id="ARBA00023015"/>
    </source>
</evidence>
<accession>A0AAW9Q2I8</accession>
<dbReference type="InterPro" id="IPR036390">
    <property type="entry name" value="WH_DNA-bd_sf"/>
</dbReference>
<keyword evidence="1" id="KW-0805">Transcription regulation</keyword>
<dbReference type="CDD" id="cd00038">
    <property type="entry name" value="CAP_ED"/>
    <property type="match status" value="1"/>
</dbReference>
<evidence type="ECO:0000259" key="4">
    <source>
        <dbReference type="PROSITE" id="PS50042"/>
    </source>
</evidence>
<dbReference type="InterPro" id="IPR000595">
    <property type="entry name" value="cNMP-bd_dom"/>
</dbReference>
<evidence type="ECO:0000256" key="2">
    <source>
        <dbReference type="ARBA" id="ARBA00023125"/>
    </source>
</evidence>
<dbReference type="InterPro" id="IPR018490">
    <property type="entry name" value="cNMP-bd_dom_sf"/>
</dbReference>
<comment type="caution">
    <text evidence="6">The sequence shown here is derived from an EMBL/GenBank/DDBJ whole genome shotgun (WGS) entry which is preliminary data.</text>
</comment>
<dbReference type="PROSITE" id="PS51063">
    <property type="entry name" value="HTH_CRP_2"/>
    <property type="match status" value="1"/>
</dbReference>
<dbReference type="Pfam" id="PF00027">
    <property type="entry name" value="cNMP_binding"/>
    <property type="match status" value="1"/>
</dbReference>
<dbReference type="PANTHER" id="PTHR24567:SF68">
    <property type="entry name" value="DNA-BINDING TRANSCRIPTIONAL DUAL REGULATOR CRP"/>
    <property type="match status" value="1"/>
</dbReference>
<sequence length="237" mass="25959">MTISASLAAMLRGSMWAHGLSEEQMHRVERDTLERSYAAGAVICRRDEPALHWLGVIAGMAKVDNVAADGRVTTFSCMSPGGWFGEGSVLKKEPRPYEVVALHDTRMALMPIATFDWLLATSLPFNRFLIDQLNARLGQFIALVESSRMHDVAGHVAHCLAELFNPQLNPQAQGMPSAASPQTVALSQEELGRLSGLSRQIANRALHQLENAGLVRVSYGAIDVNDIDGLRRFSRSH</sequence>